<dbReference type="InterPro" id="IPR008930">
    <property type="entry name" value="Terpenoid_cyclase/PrenylTrfase"/>
</dbReference>
<evidence type="ECO:0008006" key="3">
    <source>
        <dbReference type="Google" id="ProtNLM"/>
    </source>
</evidence>
<protein>
    <recommendedName>
        <fullName evidence="3">Prenyltransferase</fullName>
    </recommendedName>
</protein>
<reference evidence="1 2" key="1">
    <citation type="submission" date="2017-07" db="EMBL/GenBank/DDBJ databases">
        <title>Amycolatopsis alba DSM 44262 Genome sequencing and assembly.</title>
        <authorList>
            <person name="Kaur N."/>
            <person name="Mayilraj S."/>
        </authorList>
    </citation>
    <scope>NUCLEOTIDE SEQUENCE [LARGE SCALE GENOMIC DNA]</scope>
    <source>
        <strain evidence="1 2">DSM 44262</strain>
    </source>
</reference>
<dbReference type="RefSeq" id="WP_063712260.1">
    <property type="nucleotide sequence ID" value="NZ_KB913032.1"/>
</dbReference>
<gene>
    <name evidence="1" type="ORF">CFP75_18385</name>
</gene>
<dbReference type="Proteomes" id="UP000215563">
    <property type="component" value="Unassembled WGS sequence"/>
</dbReference>
<accession>A0A229RSU9</accession>
<sequence>MARAAVDWLLASAEPAVRALTKRDLLDEEPDEDVLSGPIVRKLFAGQRPDGGFGVAPYRKWTGAHWRLVSLVELGVPAGEPRALAALEPVLTWRRRAHARVPVIDGLARVCGSIDGNVLAVSCALGLAEDPRVAGLAERLLEWQWPDGGWNCDRAAGGHRSSFHETLVPAWGLHAHGMATGNADALAGAARAAELLLSHHLFRASGGAVIDQRWLVPHYPVYWHYDTLQALLVLSRMDKVRDERASEALDLLEEARDAKCRWSAGRPWWRPPGSRVAPEVVDWGADGPQEMVTLNALRVLRRAGR</sequence>
<evidence type="ECO:0000313" key="2">
    <source>
        <dbReference type="Proteomes" id="UP000215563"/>
    </source>
</evidence>
<name>A0A229RSU9_AMYAL</name>
<organism evidence="1 2">
    <name type="scientific">Amycolatopsis alba DSM 44262</name>
    <dbReference type="NCBI Taxonomy" id="1125972"/>
    <lineage>
        <taxon>Bacteria</taxon>
        <taxon>Bacillati</taxon>
        <taxon>Actinomycetota</taxon>
        <taxon>Actinomycetes</taxon>
        <taxon>Pseudonocardiales</taxon>
        <taxon>Pseudonocardiaceae</taxon>
        <taxon>Amycolatopsis</taxon>
    </lineage>
</organism>
<dbReference type="Gene3D" id="1.50.10.20">
    <property type="match status" value="1"/>
</dbReference>
<dbReference type="AlphaFoldDB" id="A0A229RSU9"/>
<keyword evidence="2" id="KW-1185">Reference proteome</keyword>
<comment type="caution">
    <text evidence="1">The sequence shown here is derived from an EMBL/GenBank/DDBJ whole genome shotgun (WGS) entry which is preliminary data.</text>
</comment>
<evidence type="ECO:0000313" key="1">
    <source>
        <dbReference type="EMBL" id="OXM49738.1"/>
    </source>
</evidence>
<proteinExistence type="predicted"/>
<dbReference type="SUPFAM" id="SSF48239">
    <property type="entry name" value="Terpenoid cyclases/Protein prenyltransferases"/>
    <property type="match status" value="1"/>
</dbReference>
<dbReference type="EMBL" id="NMQU01000047">
    <property type="protein sequence ID" value="OXM49738.1"/>
    <property type="molecule type" value="Genomic_DNA"/>
</dbReference>
<dbReference type="OrthoDB" id="370326at2"/>